<evidence type="ECO:0000313" key="5">
    <source>
        <dbReference type="Proteomes" id="UP000621168"/>
    </source>
</evidence>
<dbReference type="InterPro" id="IPR039417">
    <property type="entry name" value="Peptidase_C1A_papain-like"/>
</dbReference>
<feature type="non-terminal residue" evidence="4">
    <location>
        <position position="1"/>
    </location>
</feature>
<dbReference type="AlphaFoldDB" id="A0A851LNB7"/>
<dbReference type="Proteomes" id="UP000621168">
    <property type="component" value="Unassembled WGS sequence"/>
</dbReference>
<keyword evidence="2" id="KW-1015">Disulfide bond</keyword>
<comment type="similarity">
    <text evidence="1">Belongs to the peptidase C1 family.</text>
</comment>
<evidence type="ECO:0000313" key="4">
    <source>
        <dbReference type="EMBL" id="NXC18311.1"/>
    </source>
</evidence>
<gene>
    <name evidence="4" type="primary">Ctso</name>
    <name evidence="4" type="ORF">CORCRI_R04415</name>
</gene>
<evidence type="ECO:0000256" key="2">
    <source>
        <dbReference type="ARBA" id="ARBA00023157"/>
    </source>
</evidence>
<feature type="non-terminal residue" evidence="4">
    <location>
        <position position="138"/>
    </location>
</feature>
<dbReference type="InterPro" id="IPR025661">
    <property type="entry name" value="Pept_asp_AS"/>
</dbReference>
<dbReference type="SMART" id="SM00645">
    <property type="entry name" value="Pept_C1"/>
    <property type="match status" value="1"/>
</dbReference>
<organism evidence="4 5">
    <name type="scientific">Corythaeola cristata</name>
    <name type="common">Great blue turaco</name>
    <dbReference type="NCBI Taxonomy" id="103954"/>
    <lineage>
        <taxon>Eukaryota</taxon>
        <taxon>Metazoa</taxon>
        <taxon>Chordata</taxon>
        <taxon>Craniata</taxon>
        <taxon>Vertebrata</taxon>
        <taxon>Euteleostomi</taxon>
        <taxon>Archelosauria</taxon>
        <taxon>Archosauria</taxon>
        <taxon>Dinosauria</taxon>
        <taxon>Saurischia</taxon>
        <taxon>Theropoda</taxon>
        <taxon>Coelurosauria</taxon>
        <taxon>Aves</taxon>
        <taxon>Neognathae</taxon>
        <taxon>Neoaves</taxon>
        <taxon>Otidimorphae</taxon>
        <taxon>Musophagiformes</taxon>
        <taxon>Musophagidae</taxon>
        <taxon>Corythaeola</taxon>
    </lineage>
</organism>
<dbReference type="PROSITE" id="PS00639">
    <property type="entry name" value="THIOL_PROTEASE_HIS"/>
    <property type="match status" value="1"/>
</dbReference>
<dbReference type="InterPro" id="IPR038765">
    <property type="entry name" value="Papain-like_cys_pep_sf"/>
</dbReference>
<dbReference type="PANTHER" id="PTHR12411">
    <property type="entry name" value="CYSTEINE PROTEASE FAMILY C1-RELATED"/>
    <property type="match status" value="1"/>
</dbReference>
<dbReference type="CDD" id="cd02248">
    <property type="entry name" value="Peptidase_C1A"/>
    <property type="match status" value="1"/>
</dbReference>
<dbReference type="EMBL" id="WBMX01003290">
    <property type="protein sequence ID" value="NXC18311.1"/>
    <property type="molecule type" value="Genomic_DNA"/>
</dbReference>
<dbReference type="PROSITE" id="PS00640">
    <property type="entry name" value="THIOL_PROTEASE_ASN"/>
    <property type="match status" value="1"/>
</dbReference>
<reference evidence="4" key="1">
    <citation type="submission" date="2019-09" db="EMBL/GenBank/DDBJ databases">
        <title>Bird 10,000 Genomes (B10K) Project - Family phase.</title>
        <authorList>
            <person name="Zhang G."/>
        </authorList>
    </citation>
    <scope>NUCLEOTIDE SEQUENCE</scope>
    <source>
        <strain evidence="4">B10K-CU-031-40</strain>
    </source>
</reference>
<dbReference type="InterPro" id="IPR000668">
    <property type="entry name" value="Peptidase_C1A_C"/>
</dbReference>
<dbReference type="InterPro" id="IPR025660">
    <property type="entry name" value="Pept_his_AS"/>
</dbReference>
<dbReference type="Pfam" id="PF00112">
    <property type="entry name" value="Peptidase_C1"/>
    <property type="match status" value="1"/>
</dbReference>
<name>A0A851LNB7_CORCR</name>
<protein>
    <submittedName>
        <fullName evidence="4">CATO protein</fullName>
    </submittedName>
</protein>
<evidence type="ECO:0000259" key="3">
    <source>
        <dbReference type="SMART" id="SM00645"/>
    </source>
</evidence>
<evidence type="ECO:0000256" key="1">
    <source>
        <dbReference type="ARBA" id="ARBA00008455"/>
    </source>
</evidence>
<feature type="domain" description="Peptidase C1A papain C-terminal" evidence="3">
    <location>
        <begin position="2"/>
        <end position="138"/>
    </location>
</feature>
<comment type="caution">
    <text evidence="4">The sequence shown here is derived from an EMBL/GenBank/DDBJ whole genome shotgun (WGS) entry which is preliminary data.</text>
</comment>
<dbReference type="GO" id="GO:0006508">
    <property type="term" value="P:proteolysis"/>
    <property type="evidence" value="ECO:0007669"/>
    <property type="project" value="InterPro"/>
</dbReference>
<dbReference type="Gene3D" id="3.90.70.10">
    <property type="entry name" value="Cysteine proteinases"/>
    <property type="match status" value="1"/>
</dbReference>
<dbReference type="GO" id="GO:0008234">
    <property type="term" value="F:cysteine-type peptidase activity"/>
    <property type="evidence" value="ECO:0007669"/>
    <property type="project" value="InterPro"/>
</dbReference>
<accession>A0A851LNB7</accession>
<dbReference type="OrthoDB" id="498368at2759"/>
<sequence length="138" mass="15311">QTKVKLVRDSEYAFKAQTGLCHYFDRSDFGVSIAGFAAYDFSGQEEEMMRMLVNWGPLAVTVDAVSWQDYLGGIIQYHCSSGRANHAVLITGFDRTGAIPYWIVQNSWGPTWGIDGYVRVKIGSNVCGKSDKNNESGK</sequence>
<dbReference type="SUPFAM" id="SSF54001">
    <property type="entry name" value="Cysteine proteinases"/>
    <property type="match status" value="1"/>
</dbReference>
<proteinExistence type="inferred from homology"/>
<dbReference type="InterPro" id="IPR013128">
    <property type="entry name" value="Peptidase_C1A"/>
</dbReference>
<keyword evidence="5" id="KW-1185">Reference proteome</keyword>